<proteinExistence type="predicted"/>
<evidence type="ECO:0000313" key="2">
    <source>
        <dbReference type="Proteomes" id="UP001152888"/>
    </source>
</evidence>
<protein>
    <submittedName>
        <fullName evidence="1">Uncharacterized protein</fullName>
    </submittedName>
</protein>
<gene>
    <name evidence="1" type="ORF">ACAOBT_LOCUS21730</name>
</gene>
<organism evidence="1 2">
    <name type="scientific">Acanthoscelides obtectus</name>
    <name type="common">Bean weevil</name>
    <name type="synonym">Bruchus obtectus</name>
    <dbReference type="NCBI Taxonomy" id="200917"/>
    <lineage>
        <taxon>Eukaryota</taxon>
        <taxon>Metazoa</taxon>
        <taxon>Ecdysozoa</taxon>
        <taxon>Arthropoda</taxon>
        <taxon>Hexapoda</taxon>
        <taxon>Insecta</taxon>
        <taxon>Pterygota</taxon>
        <taxon>Neoptera</taxon>
        <taxon>Endopterygota</taxon>
        <taxon>Coleoptera</taxon>
        <taxon>Polyphaga</taxon>
        <taxon>Cucujiformia</taxon>
        <taxon>Chrysomeloidea</taxon>
        <taxon>Chrysomelidae</taxon>
        <taxon>Bruchinae</taxon>
        <taxon>Bruchini</taxon>
        <taxon>Acanthoscelides</taxon>
    </lineage>
</organism>
<sequence>MYSWSLGYVLLTPFPRNNYKFRFNERERPLCRDRECSHIVNRLMRHTCK</sequence>
<evidence type="ECO:0000313" key="1">
    <source>
        <dbReference type="EMBL" id="CAH1993779.1"/>
    </source>
</evidence>
<accession>A0A9P0PU25</accession>
<keyword evidence="2" id="KW-1185">Reference proteome</keyword>
<reference evidence="1" key="1">
    <citation type="submission" date="2022-03" db="EMBL/GenBank/DDBJ databases">
        <authorList>
            <person name="Sayadi A."/>
        </authorList>
    </citation>
    <scope>NUCLEOTIDE SEQUENCE</scope>
</reference>
<name>A0A9P0PU25_ACAOB</name>
<dbReference type="Proteomes" id="UP001152888">
    <property type="component" value="Unassembled WGS sequence"/>
</dbReference>
<comment type="caution">
    <text evidence="1">The sequence shown here is derived from an EMBL/GenBank/DDBJ whole genome shotgun (WGS) entry which is preliminary data.</text>
</comment>
<dbReference type="EMBL" id="CAKOFQ010007184">
    <property type="protein sequence ID" value="CAH1993779.1"/>
    <property type="molecule type" value="Genomic_DNA"/>
</dbReference>
<dbReference type="AlphaFoldDB" id="A0A9P0PU25"/>